<dbReference type="InterPro" id="IPR050539">
    <property type="entry name" value="ThrE_Dicarb/AminoAcid_Exp"/>
</dbReference>
<comment type="caution">
    <text evidence="10">The sequence shown here is derived from an EMBL/GenBank/DDBJ whole genome shotgun (WGS) entry which is preliminary data.</text>
</comment>
<dbReference type="InterPro" id="IPR024528">
    <property type="entry name" value="ThrE_2"/>
</dbReference>
<dbReference type="GO" id="GO:0022857">
    <property type="term" value="F:transmembrane transporter activity"/>
    <property type="evidence" value="ECO:0007669"/>
    <property type="project" value="InterPro"/>
</dbReference>
<accession>A0A0R1U428</accession>
<evidence type="ECO:0000256" key="5">
    <source>
        <dbReference type="ARBA" id="ARBA00023136"/>
    </source>
</evidence>
<feature type="transmembrane region" description="Helical" evidence="7">
    <location>
        <begin position="386"/>
        <end position="406"/>
    </location>
</feature>
<evidence type="ECO:0000256" key="2">
    <source>
        <dbReference type="ARBA" id="ARBA00022475"/>
    </source>
</evidence>
<evidence type="ECO:0000259" key="9">
    <source>
        <dbReference type="Pfam" id="PF12821"/>
    </source>
</evidence>
<evidence type="ECO:0000313" key="10">
    <source>
        <dbReference type="EMBL" id="KRL85698.1"/>
    </source>
</evidence>
<keyword evidence="3 7" id="KW-0812">Transmembrane</keyword>
<feature type="transmembrane region" description="Helical" evidence="7">
    <location>
        <begin position="331"/>
        <end position="349"/>
    </location>
</feature>
<dbReference type="InterPro" id="IPR010619">
    <property type="entry name" value="ThrE-like_N"/>
</dbReference>
<dbReference type="Pfam" id="PF06738">
    <property type="entry name" value="ThrE"/>
    <property type="match status" value="1"/>
</dbReference>
<keyword evidence="4 7" id="KW-1133">Transmembrane helix</keyword>
<protein>
    <submittedName>
        <fullName evidence="10">Membrane protein</fullName>
    </submittedName>
</protein>
<dbReference type="PANTHER" id="PTHR34390:SF2">
    <property type="entry name" value="SUCCINATE TRANSPORTER SUBUNIT YJJP-RELATED"/>
    <property type="match status" value="1"/>
</dbReference>
<feature type="transmembrane region" description="Helical" evidence="7">
    <location>
        <begin position="272"/>
        <end position="294"/>
    </location>
</feature>
<feature type="domain" description="Threonine/serine exporter-like N-terminal" evidence="8">
    <location>
        <begin position="47"/>
        <end position="291"/>
    </location>
</feature>
<feature type="transmembrane region" description="Helical" evidence="7">
    <location>
        <begin position="201"/>
        <end position="225"/>
    </location>
</feature>
<evidence type="ECO:0000256" key="1">
    <source>
        <dbReference type="ARBA" id="ARBA00004651"/>
    </source>
</evidence>
<name>A0A0R1U428_9LACO</name>
<dbReference type="Proteomes" id="UP000051922">
    <property type="component" value="Unassembled WGS sequence"/>
</dbReference>
<evidence type="ECO:0000256" key="4">
    <source>
        <dbReference type="ARBA" id="ARBA00022989"/>
    </source>
</evidence>
<gene>
    <name evidence="10" type="ORF">FC50_GL001083</name>
</gene>
<dbReference type="GO" id="GO:0015744">
    <property type="term" value="P:succinate transport"/>
    <property type="evidence" value="ECO:0007669"/>
    <property type="project" value="TreeGrafter"/>
</dbReference>
<organism evidence="10 11">
    <name type="scientific">Lacticaseibacillus pantheris DSM 15945 = JCM 12539 = NBRC 106106</name>
    <dbReference type="NCBI Taxonomy" id="1423783"/>
    <lineage>
        <taxon>Bacteria</taxon>
        <taxon>Bacillati</taxon>
        <taxon>Bacillota</taxon>
        <taxon>Bacilli</taxon>
        <taxon>Lactobacillales</taxon>
        <taxon>Lactobacillaceae</taxon>
        <taxon>Lacticaseibacillus</taxon>
    </lineage>
</organism>
<dbReference type="GO" id="GO:0005886">
    <property type="term" value="C:plasma membrane"/>
    <property type="evidence" value="ECO:0007669"/>
    <property type="project" value="UniProtKB-SubCell"/>
</dbReference>
<keyword evidence="11" id="KW-1185">Reference proteome</keyword>
<dbReference type="RefSeq" id="WP_056956666.1">
    <property type="nucleotide sequence ID" value="NZ_AZFJ01000049.1"/>
</dbReference>
<reference evidence="10 11" key="1">
    <citation type="journal article" date="2015" name="Genome Announc.">
        <title>Expanding the biotechnology potential of lactobacilli through comparative genomics of 213 strains and associated genera.</title>
        <authorList>
            <person name="Sun Z."/>
            <person name="Harris H.M."/>
            <person name="McCann A."/>
            <person name="Guo C."/>
            <person name="Argimon S."/>
            <person name="Zhang W."/>
            <person name="Yang X."/>
            <person name="Jeffery I.B."/>
            <person name="Cooney J.C."/>
            <person name="Kagawa T.F."/>
            <person name="Liu W."/>
            <person name="Song Y."/>
            <person name="Salvetti E."/>
            <person name="Wrobel A."/>
            <person name="Rasinkangas P."/>
            <person name="Parkhill J."/>
            <person name="Rea M.C."/>
            <person name="O'Sullivan O."/>
            <person name="Ritari J."/>
            <person name="Douillard F.P."/>
            <person name="Paul Ross R."/>
            <person name="Yang R."/>
            <person name="Briner A.E."/>
            <person name="Felis G.E."/>
            <person name="de Vos W.M."/>
            <person name="Barrangou R."/>
            <person name="Klaenhammer T.R."/>
            <person name="Caufield P.W."/>
            <person name="Cui Y."/>
            <person name="Zhang H."/>
            <person name="O'Toole P.W."/>
        </authorList>
    </citation>
    <scope>NUCLEOTIDE SEQUENCE [LARGE SCALE GENOMIC DNA]</scope>
    <source>
        <strain evidence="10 11">DSM 15945</strain>
    </source>
</reference>
<dbReference type="PANTHER" id="PTHR34390">
    <property type="entry name" value="UPF0442 PROTEIN YJJB-RELATED"/>
    <property type="match status" value="1"/>
</dbReference>
<feature type="transmembrane region" description="Helical" evidence="7">
    <location>
        <begin position="300"/>
        <end position="324"/>
    </location>
</feature>
<feature type="transmembrane region" description="Helical" evidence="7">
    <location>
        <begin position="418"/>
        <end position="438"/>
    </location>
</feature>
<evidence type="ECO:0000256" key="7">
    <source>
        <dbReference type="SAM" id="Phobius"/>
    </source>
</evidence>
<evidence type="ECO:0000313" key="11">
    <source>
        <dbReference type="Proteomes" id="UP000051922"/>
    </source>
</evidence>
<evidence type="ECO:0000256" key="6">
    <source>
        <dbReference type="ARBA" id="ARBA00034125"/>
    </source>
</evidence>
<dbReference type="OrthoDB" id="2148488at2"/>
<dbReference type="STRING" id="1423783.FC50_GL001083"/>
<feature type="transmembrane region" description="Helical" evidence="7">
    <location>
        <begin position="167"/>
        <end position="189"/>
    </location>
</feature>
<comment type="subcellular location">
    <subcellularLocation>
        <location evidence="1">Cell membrane</location>
        <topology evidence="1">Multi-pass membrane protein</topology>
    </subcellularLocation>
</comment>
<dbReference type="EMBL" id="AZFJ01000049">
    <property type="protein sequence ID" value="KRL85698.1"/>
    <property type="molecule type" value="Genomic_DNA"/>
</dbReference>
<dbReference type="Pfam" id="PF12821">
    <property type="entry name" value="ThrE_2"/>
    <property type="match status" value="1"/>
</dbReference>
<dbReference type="AlphaFoldDB" id="A0A0R1U428"/>
<comment type="similarity">
    <text evidence="6">Belongs to the ThrE exporter (TC 2.A.79) family.</text>
</comment>
<evidence type="ECO:0000256" key="3">
    <source>
        <dbReference type="ARBA" id="ARBA00022692"/>
    </source>
</evidence>
<feature type="transmembrane region" description="Helical" evidence="7">
    <location>
        <begin position="237"/>
        <end position="260"/>
    </location>
</feature>
<feature type="domain" description="Threonine/Serine exporter ThrE" evidence="9">
    <location>
        <begin position="314"/>
        <end position="439"/>
    </location>
</feature>
<keyword evidence="2" id="KW-1003">Cell membrane</keyword>
<evidence type="ECO:0000259" key="8">
    <source>
        <dbReference type="Pfam" id="PF06738"/>
    </source>
</evidence>
<proteinExistence type="inferred from homology"/>
<sequence length="450" mass="48188">MDHSNGDELHYHAPLSQQHHMSIPWHSFVVNPQAPVTQSSLTERSSIVGRVGIIMLSCGTGAWRVREAMNTIARHLGLTCAADVGLVSIQYTCFESGRHYSQTMSLPKSGVNTDKLTVIARFVADFEDNCLEMTAHEIHLQLDKIQQKPGNFNAWQVGLASALACSAFVFLLGGGPIEMLCCFLGAGVGNYLRRIMGEHSITYTASTAVSVAAACVSYLLLFSVLRLGLHVAPAHEAGYIGAMLFVIPGFPFITSGLDIAKLDMRSGLERMTYAINVIVVATLTGWVVAMLVHFQPANFIALNLGAGTLMALRLVASFCGVFGFSIMFNSPVKMAAVAGCIGAVANTLRLELSDAQVPAAAAAFIGALVAGLLASLIRQQMGYPRISLTVPSIVIMVPGLYMYRAVYNLGLNNFAVGGSWLIKAALMVVALPLGLAAARILTDNEWRHCN</sequence>
<dbReference type="PATRIC" id="fig|1423783.4.peg.1123"/>
<feature type="transmembrane region" description="Helical" evidence="7">
    <location>
        <begin position="355"/>
        <end position="374"/>
    </location>
</feature>
<keyword evidence="5 7" id="KW-0472">Membrane</keyword>